<evidence type="ECO:0000259" key="8">
    <source>
        <dbReference type="Pfam" id="PF00849"/>
    </source>
</evidence>
<dbReference type="InterPro" id="IPR020094">
    <property type="entry name" value="TruA/RsuA/RluB/E/F_N"/>
</dbReference>
<dbReference type="Pfam" id="PF01479">
    <property type="entry name" value="S4"/>
    <property type="match status" value="1"/>
</dbReference>
<dbReference type="InterPro" id="IPR042092">
    <property type="entry name" value="PsdUridine_s_RsuA/RluB/E/F_cat"/>
</dbReference>
<gene>
    <name evidence="10" type="ORF">NXS09_01015</name>
</gene>
<keyword evidence="3 7" id="KW-0413">Isomerase</keyword>
<proteinExistence type="inferred from homology"/>
<evidence type="ECO:0000256" key="1">
    <source>
        <dbReference type="ARBA" id="ARBA00008348"/>
    </source>
</evidence>
<dbReference type="EC" id="5.4.99.-" evidence="7"/>
<evidence type="ECO:0000256" key="4">
    <source>
        <dbReference type="ARBA" id="ARBA00036749"/>
    </source>
</evidence>
<name>A0ABT2FAB3_9NEIS</name>
<evidence type="ECO:0000259" key="9">
    <source>
        <dbReference type="Pfam" id="PF01479"/>
    </source>
</evidence>
<dbReference type="NCBIfam" id="TIGR00093">
    <property type="entry name" value="pseudouridine synthase"/>
    <property type="match status" value="1"/>
</dbReference>
<dbReference type="InterPro" id="IPR000748">
    <property type="entry name" value="PsdUridine_synth_RsuA/RluB/E/F"/>
</dbReference>
<dbReference type="PANTHER" id="PTHR47683">
    <property type="entry name" value="PSEUDOURIDINE SYNTHASE FAMILY PROTEIN-RELATED"/>
    <property type="match status" value="1"/>
</dbReference>
<keyword evidence="2 6" id="KW-0694">RNA-binding</keyword>
<evidence type="ECO:0000256" key="2">
    <source>
        <dbReference type="ARBA" id="ARBA00022884"/>
    </source>
</evidence>
<dbReference type="PANTHER" id="PTHR47683:SF4">
    <property type="entry name" value="PSEUDOURIDINE SYNTHASE"/>
    <property type="match status" value="1"/>
</dbReference>
<sequence>MQLFKYLQAQGLGSRKECLWLIENGCIAINGEVRNQPRDTVNPDEVKMLEVDGKPFTVIPLPYFYILLNKPAGYETSHKPQHYPSIFSLFPANMRNIDMQAVGRLDADTTGVLLITNDGRFNHKQTSPKHKVPKIYRVTLKHPADETLCSRLKQGVLLHDENETVTAADAVLESPQMLILTITEGKYHQVKRMIAAAGNRVEQLHRSHFGAWHIENISEGSWKFIDM</sequence>
<dbReference type="InterPro" id="IPR002942">
    <property type="entry name" value="S4_RNA-bd"/>
</dbReference>
<protein>
    <recommendedName>
        <fullName evidence="7">Pseudouridine synthase</fullName>
        <ecNumber evidence="7">5.4.99.-</ecNumber>
    </recommendedName>
</protein>
<reference evidence="10" key="2">
    <citation type="journal article" date="2023" name="Curr. Microbiol.">
        <title>Neisseria montereyensis sp. nov., Isolated from Oropharynx of California Sea Lion (Zalophus californianus): Genomic, Phylogenetic, and Phenotypic Study.</title>
        <authorList>
            <person name="Volokhov D.V."/>
            <person name="Zagorodnyaya T.A."/>
            <person name="Furtak V.A."/>
            <person name="Nattanmai G."/>
            <person name="Randall L."/>
            <person name="Jose S."/>
            <person name="Gao Y."/>
            <person name="Gulland F.M."/>
            <person name="Eisenberg T."/>
            <person name="Delmonte P."/>
            <person name="Blom J."/>
            <person name="Mitchell K.K."/>
        </authorList>
    </citation>
    <scope>NUCLEOTIDE SEQUENCE</scope>
    <source>
        <strain evidence="10">CSL10203-ORH2</strain>
    </source>
</reference>
<feature type="domain" description="Pseudouridine synthase RsuA/RluA-like" evidence="8">
    <location>
        <begin position="65"/>
        <end position="196"/>
    </location>
</feature>
<evidence type="ECO:0000256" key="6">
    <source>
        <dbReference type="PROSITE-ProRule" id="PRU00182"/>
    </source>
</evidence>
<evidence type="ECO:0000256" key="5">
    <source>
        <dbReference type="ARBA" id="ARBA00037590"/>
    </source>
</evidence>
<dbReference type="Gene3D" id="3.10.290.10">
    <property type="entry name" value="RNA-binding S4 domain"/>
    <property type="match status" value="1"/>
</dbReference>
<evidence type="ECO:0000313" key="11">
    <source>
        <dbReference type="Proteomes" id="UP001166947"/>
    </source>
</evidence>
<dbReference type="Pfam" id="PF00849">
    <property type="entry name" value="PseudoU_synth_2"/>
    <property type="match status" value="1"/>
</dbReference>
<dbReference type="EMBL" id="JANUXW010000001">
    <property type="protein sequence ID" value="MCS4532880.1"/>
    <property type="molecule type" value="Genomic_DNA"/>
</dbReference>
<organism evidence="10 11">
    <name type="scientific">Neisseria montereyensis</name>
    <dbReference type="NCBI Taxonomy" id="2973938"/>
    <lineage>
        <taxon>Bacteria</taxon>
        <taxon>Pseudomonadati</taxon>
        <taxon>Pseudomonadota</taxon>
        <taxon>Betaproteobacteria</taxon>
        <taxon>Neisseriales</taxon>
        <taxon>Neisseriaceae</taxon>
        <taxon>Neisseria</taxon>
    </lineage>
</organism>
<dbReference type="PROSITE" id="PS01149">
    <property type="entry name" value="PSI_RSU"/>
    <property type="match status" value="1"/>
</dbReference>
<dbReference type="PROSITE" id="PS50889">
    <property type="entry name" value="S4"/>
    <property type="match status" value="1"/>
</dbReference>
<comment type="catalytic activity">
    <reaction evidence="4">
        <text>uridine(516) in 16S rRNA = pseudouridine(516) in 16S rRNA</text>
        <dbReference type="Rhea" id="RHEA:38867"/>
        <dbReference type="Rhea" id="RHEA-COMP:10089"/>
        <dbReference type="Rhea" id="RHEA-COMP:10090"/>
        <dbReference type="ChEBI" id="CHEBI:65314"/>
        <dbReference type="ChEBI" id="CHEBI:65315"/>
        <dbReference type="EC" id="5.4.99.19"/>
    </reaction>
</comment>
<accession>A0ABT2FAB3</accession>
<reference evidence="10" key="1">
    <citation type="submission" date="2022-08" db="EMBL/GenBank/DDBJ databases">
        <authorList>
            <person name="Volokhov D.V."/>
            <person name="Furtak V.A."/>
            <person name="Zagorodnyaya T.A."/>
        </authorList>
    </citation>
    <scope>NUCLEOTIDE SEQUENCE</scope>
    <source>
        <strain evidence="10">CSL10203-ORH2</strain>
    </source>
</reference>
<comment type="function">
    <text evidence="5">Responsible for synthesis of pseudouridine from uracil-516 in 16S ribosomal RNA.</text>
</comment>
<dbReference type="SUPFAM" id="SSF55174">
    <property type="entry name" value="Alpha-L RNA-binding motif"/>
    <property type="match status" value="1"/>
</dbReference>
<dbReference type="RefSeq" id="WP_259290702.1">
    <property type="nucleotide sequence ID" value="NZ_JANUXW010000001.1"/>
</dbReference>
<dbReference type="InterPro" id="IPR036986">
    <property type="entry name" value="S4_RNA-bd_sf"/>
</dbReference>
<comment type="similarity">
    <text evidence="1 7">Belongs to the pseudouridine synthase RsuA family.</text>
</comment>
<dbReference type="CDD" id="cd00165">
    <property type="entry name" value="S4"/>
    <property type="match status" value="1"/>
</dbReference>
<dbReference type="InterPro" id="IPR020103">
    <property type="entry name" value="PsdUridine_synth_cat_dom_sf"/>
</dbReference>
<dbReference type="InterPro" id="IPR018496">
    <property type="entry name" value="PsdUridine_synth_RsuA/RluB_CS"/>
</dbReference>
<dbReference type="CDD" id="cd02553">
    <property type="entry name" value="PseudoU_synth_RsuA"/>
    <property type="match status" value="1"/>
</dbReference>
<evidence type="ECO:0000256" key="3">
    <source>
        <dbReference type="ARBA" id="ARBA00023235"/>
    </source>
</evidence>
<evidence type="ECO:0000256" key="7">
    <source>
        <dbReference type="RuleBase" id="RU003887"/>
    </source>
</evidence>
<dbReference type="SUPFAM" id="SSF55120">
    <property type="entry name" value="Pseudouridine synthase"/>
    <property type="match status" value="1"/>
</dbReference>
<feature type="domain" description="RNA-binding S4" evidence="9">
    <location>
        <begin position="3"/>
        <end position="46"/>
    </location>
</feature>
<keyword evidence="11" id="KW-1185">Reference proteome</keyword>
<dbReference type="Proteomes" id="UP001166947">
    <property type="component" value="Unassembled WGS sequence"/>
</dbReference>
<dbReference type="InterPro" id="IPR006145">
    <property type="entry name" value="PsdUridine_synth_RsuA/RluA"/>
</dbReference>
<comment type="caution">
    <text evidence="10">The sequence shown here is derived from an EMBL/GenBank/DDBJ whole genome shotgun (WGS) entry which is preliminary data.</text>
</comment>
<dbReference type="Gene3D" id="3.30.70.580">
    <property type="entry name" value="Pseudouridine synthase I, catalytic domain, N-terminal subdomain"/>
    <property type="match status" value="1"/>
</dbReference>
<dbReference type="Gene3D" id="3.30.70.1560">
    <property type="entry name" value="Alpha-L RNA-binding motif"/>
    <property type="match status" value="1"/>
</dbReference>
<evidence type="ECO:0000313" key="10">
    <source>
        <dbReference type="EMBL" id="MCS4532880.1"/>
    </source>
</evidence>
<dbReference type="InterPro" id="IPR050343">
    <property type="entry name" value="RsuA_PseudoU_synthase"/>
</dbReference>